<evidence type="ECO:0000256" key="3">
    <source>
        <dbReference type="ARBA" id="ARBA00022692"/>
    </source>
</evidence>
<feature type="transmembrane region" description="Helical" evidence="10">
    <location>
        <begin position="42"/>
        <end position="62"/>
    </location>
</feature>
<feature type="transmembrane region" description="Helical" evidence="10">
    <location>
        <begin position="186"/>
        <end position="207"/>
    </location>
</feature>
<dbReference type="Pfam" id="PF07884">
    <property type="entry name" value="VKOR"/>
    <property type="match status" value="1"/>
</dbReference>
<protein>
    <submittedName>
        <fullName evidence="12">Vitamin K epoxide reductase family protein</fullName>
    </submittedName>
</protein>
<feature type="domain" description="Vitamin K epoxide reductase" evidence="11">
    <location>
        <begin position="38"/>
        <end position="180"/>
    </location>
</feature>
<evidence type="ECO:0000259" key="11">
    <source>
        <dbReference type="SMART" id="SM00756"/>
    </source>
</evidence>
<evidence type="ECO:0000256" key="5">
    <source>
        <dbReference type="ARBA" id="ARBA00022989"/>
    </source>
</evidence>
<dbReference type="SMART" id="SM00756">
    <property type="entry name" value="VKc"/>
    <property type="match status" value="1"/>
</dbReference>
<keyword evidence="5 10" id="KW-1133">Transmembrane helix</keyword>
<dbReference type="AlphaFoldDB" id="A0A5C6AHN5"/>
<dbReference type="InterPro" id="IPR012932">
    <property type="entry name" value="VKOR"/>
</dbReference>
<keyword evidence="9" id="KW-0676">Redox-active center</keyword>
<dbReference type="GO" id="GO:0048038">
    <property type="term" value="F:quinone binding"/>
    <property type="evidence" value="ECO:0007669"/>
    <property type="project" value="UniProtKB-KW"/>
</dbReference>
<evidence type="ECO:0000256" key="2">
    <source>
        <dbReference type="ARBA" id="ARBA00006214"/>
    </source>
</evidence>
<keyword evidence="7 10" id="KW-0472">Membrane</keyword>
<dbReference type="OrthoDB" id="9780147at2"/>
<comment type="similarity">
    <text evidence="2">Belongs to the VKOR family.</text>
</comment>
<feature type="transmembrane region" description="Helical" evidence="10">
    <location>
        <begin position="155"/>
        <end position="179"/>
    </location>
</feature>
<keyword evidence="13" id="KW-1185">Reference proteome</keyword>
<reference evidence="12 13" key="1">
    <citation type="submission" date="2019-02" db="EMBL/GenBank/DDBJ databases">
        <title>Deep-cultivation of Planctomycetes and their phenomic and genomic characterization uncovers novel biology.</title>
        <authorList>
            <person name="Wiegand S."/>
            <person name="Jogler M."/>
            <person name="Boedeker C."/>
            <person name="Pinto D."/>
            <person name="Vollmers J."/>
            <person name="Rivas-Marin E."/>
            <person name="Kohn T."/>
            <person name="Peeters S.H."/>
            <person name="Heuer A."/>
            <person name="Rast P."/>
            <person name="Oberbeckmann S."/>
            <person name="Bunk B."/>
            <person name="Jeske O."/>
            <person name="Meyerdierks A."/>
            <person name="Storesund J.E."/>
            <person name="Kallscheuer N."/>
            <person name="Luecker S."/>
            <person name="Lage O.M."/>
            <person name="Pohl T."/>
            <person name="Merkel B.J."/>
            <person name="Hornburger P."/>
            <person name="Mueller R.-W."/>
            <person name="Bruemmer F."/>
            <person name="Labrenz M."/>
            <person name="Spormann A.M."/>
            <person name="Op Den Camp H."/>
            <person name="Overmann J."/>
            <person name="Amann R."/>
            <person name="Jetten M.S.M."/>
            <person name="Mascher T."/>
            <person name="Medema M.H."/>
            <person name="Devos D.P."/>
            <person name="Kaster A.-K."/>
            <person name="Ovreas L."/>
            <person name="Rohde M."/>
            <person name="Galperin M.Y."/>
            <person name="Jogler C."/>
        </authorList>
    </citation>
    <scope>NUCLEOTIDE SEQUENCE [LARGE SCALE GENOMIC DNA]</scope>
    <source>
        <strain evidence="12 13">Pla100</strain>
    </source>
</reference>
<proteinExistence type="inferred from homology"/>
<keyword evidence="6" id="KW-0560">Oxidoreductase</keyword>
<name>A0A5C6AHN5_9BACT</name>
<dbReference type="PANTHER" id="PTHR34573">
    <property type="entry name" value="VKC DOMAIN-CONTAINING PROTEIN"/>
    <property type="match status" value="1"/>
</dbReference>
<evidence type="ECO:0000313" key="13">
    <source>
        <dbReference type="Proteomes" id="UP000316213"/>
    </source>
</evidence>
<evidence type="ECO:0000256" key="6">
    <source>
        <dbReference type="ARBA" id="ARBA00023002"/>
    </source>
</evidence>
<feature type="transmembrane region" description="Helical" evidence="10">
    <location>
        <begin position="93"/>
        <end position="116"/>
    </location>
</feature>
<evidence type="ECO:0000256" key="9">
    <source>
        <dbReference type="ARBA" id="ARBA00023284"/>
    </source>
</evidence>
<dbReference type="Gene3D" id="3.40.30.10">
    <property type="entry name" value="Glutaredoxin"/>
    <property type="match status" value="1"/>
</dbReference>
<dbReference type="InterPro" id="IPR036249">
    <property type="entry name" value="Thioredoxin-like_sf"/>
</dbReference>
<dbReference type="PANTHER" id="PTHR34573:SF1">
    <property type="entry name" value="VITAMIN K EPOXIDE REDUCTASE DOMAIN-CONTAINING PROTEIN"/>
    <property type="match status" value="1"/>
</dbReference>
<dbReference type="SUPFAM" id="SSF52833">
    <property type="entry name" value="Thioredoxin-like"/>
    <property type="match status" value="1"/>
</dbReference>
<keyword evidence="4" id="KW-0874">Quinone</keyword>
<feature type="transmembrane region" description="Helical" evidence="10">
    <location>
        <begin position="128"/>
        <end position="149"/>
    </location>
</feature>
<evidence type="ECO:0000256" key="7">
    <source>
        <dbReference type="ARBA" id="ARBA00023136"/>
    </source>
</evidence>
<keyword evidence="3 10" id="KW-0812">Transmembrane</keyword>
<evidence type="ECO:0000256" key="1">
    <source>
        <dbReference type="ARBA" id="ARBA00004141"/>
    </source>
</evidence>
<dbReference type="RefSeq" id="WP_146577454.1">
    <property type="nucleotide sequence ID" value="NZ_SJPM01000003.1"/>
</dbReference>
<gene>
    <name evidence="12" type="ORF">Pla100_19340</name>
</gene>
<sequence length="484" mass="52452">MNHTTTPTLLARHQGEVLSKSSASSALNWLVQDMKSLPRWPVTTLLATCISVAIGTSSYLLWTHLTSSPIAGCGSGDGWIDCEGVARSRWSVWFGVPVSLLALAIYVAMAASLVVASLDRFSRPRREIAWIGMTAAVFAAGMSAIWFIVVQLLVLQHICLYCMLAHTCGLVATITLLVAGPLRAKSAMTIASLSFVGLMILVSGQLLTPPPAAFEIELFDTPSVDGNDALEFLPPNSRNENLEDNLFDAPVTSAKIYKPPQGYAHLLALPVLVAIGVVEAESSQADDLPERFASIQGGAIKLKVADWPHIGPNDAKYVVVEMFDYCCPPCRETFQAVRSAQVELGDDLAIVLLPVPLNSDCNPTIKVTGAHYKESCVLSKLAVATWRVDPKAFESLHLWMLADDHAPTYAETIAKARTLVDPKRLDIELASGVSDQYISRHVALYKRVGEGAIPKLMFPRTSVVGKFTSVDGLVDLIRREGTER</sequence>
<evidence type="ECO:0000256" key="10">
    <source>
        <dbReference type="SAM" id="Phobius"/>
    </source>
</evidence>
<dbReference type="GO" id="GO:0016020">
    <property type="term" value="C:membrane"/>
    <property type="evidence" value="ECO:0007669"/>
    <property type="project" value="UniProtKB-SubCell"/>
</dbReference>
<accession>A0A5C6AHN5</accession>
<evidence type="ECO:0000313" key="12">
    <source>
        <dbReference type="EMBL" id="TWT98768.1"/>
    </source>
</evidence>
<organism evidence="12 13">
    <name type="scientific">Neorhodopirellula pilleata</name>
    <dbReference type="NCBI Taxonomy" id="2714738"/>
    <lineage>
        <taxon>Bacteria</taxon>
        <taxon>Pseudomonadati</taxon>
        <taxon>Planctomycetota</taxon>
        <taxon>Planctomycetia</taxon>
        <taxon>Pirellulales</taxon>
        <taxon>Pirellulaceae</taxon>
        <taxon>Neorhodopirellula</taxon>
    </lineage>
</organism>
<comment type="caution">
    <text evidence="12">The sequence shown here is derived from an EMBL/GenBank/DDBJ whole genome shotgun (WGS) entry which is preliminary data.</text>
</comment>
<dbReference type="Gene3D" id="1.20.1440.130">
    <property type="entry name" value="VKOR domain"/>
    <property type="match status" value="1"/>
</dbReference>
<evidence type="ECO:0000256" key="8">
    <source>
        <dbReference type="ARBA" id="ARBA00023157"/>
    </source>
</evidence>
<comment type="subcellular location">
    <subcellularLocation>
        <location evidence="1">Membrane</location>
        <topology evidence="1">Multi-pass membrane protein</topology>
    </subcellularLocation>
</comment>
<dbReference type="CDD" id="cd10546">
    <property type="entry name" value="VKOR"/>
    <property type="match status" value="1"/>
</dbReference>
<keyword evidence="8" id="KW-1015">Disulfide bond</keyword>
<dbReference type="GO" id="GO:0016491">
    <property type="term" value="F:oxidoreductase activity"/>
    <property type="evidence" value="ECO:0007669"/>
    <property type="project" value="UniProtKB-KW"/>
</dbReference>
<evidence type="ECO:0000256" key="4">
    <source>
        <dbReference type="ARBA" id="ARBA00022719"/>
    </source>
</evidence>
<dbReference type="EMBL" id="SJPM01000003">
    <property type="protein sequence ID" value="TWT98768.1"/>
    <property type="molecule type" value="Genomic_DNA"/>
</dbReference>
<dbReference type="InterPro" id="IPR038354">
    <property type="entry name" value="VKOR_sf"/>
</dbReference>
<dbReference type="Proteomes" id="UP000316213">
    <property type="component" value="Unassembled WGS sequence"/>
</dbReference>